<dbReference type="PANTHER" id="PTHR31260">
    <property type="entry name" value="CYSTATIN/MONELLIN SUPERFAMILY PROTEIN"/>
    <property type="match status" value="1"/>
</dbReference>
<protein>
    <submittedName>
        <fullName evidence="1">Uncharacterized protein</fullName>
    </submittedName>
</protein>
<dbReference type="PANTHER" id="PTHR31260:SF35">
    <property type="entry name" value="MALECTIN-LIKE DOMAIN-CONTAINING PROTEIN"/>
    <property type="match status" value="1"/>
</dbReference>
<dbReference type="NCBIfam" id="TIGR01572">
    <property type="entry name" value="A_thl_para_3677"/>
    <property type="match status" value="1"/>
</dbReference>
<sequence length="193" mass="22589">MRTHAYDCENERIRYPNRVLVNLYARLGLHRYNLSEGTNLEFHHLKKFNTSMNFISSYRITLVAYDPATTSLVTFLVGVSEQIYGRLNLMVFIARPQANSPSPLRKEAVWPQLGITNDAYYDKGFPFWPTDFDDTERFYLLKDPELQGNDWIRLYLELALCSNDRNIPERHVSQLQIVRVAVETIEYVVVSFT</sequence>
<dbReference type="EMBL" id="QGKY02001250">
    <property type="protein sequence ID" value="KAF2562738.1"/>
    <property type="molecule type" value="Genomic_DNA"/>
</dbReference>
<dbReference type="AlphaFoldDB" id="A0A8S9I1P6"/>
<comment type="caution">
    <text evidence="1">The sequence shown here is derived from an EMBL/GenBank/DDBJ whole genome shotgun (WGS) entry which is preliminary data.</text>
</comment>
<reference evidence="1" key="1">
    <citation type="submission" date="2019-12" db="EMBL/GenBank/DDBJ databases">
        <title>Genome sequencing and annotation of Brassica cretica.</title>
        <authorList>
            <person name="Studholme D.J."/>
            <person name="Sarris P.F."/>
        </authorList>
    </citation>
    <scope>NUCLEOTIDE SEQUENCE</scope>
    <source>
        <strain evidence="1">PFS-102/07</strain>
        <tissue evidence="1">Leaf</tissue>
    </source>
</reference>
<dbReference type="Pfam" id="PF04776">
    <property type="entry name" value="protein_MS5"/>
    <property type="match status" value="1"/>
</dbReference>
<accession>A0A8S9I1P6</accession>
<dbReference type="InterPro" id="IPR006462">
    <property type="entry name" value="MS5"/>
</dbReference>
<proteinExistence type="predicted"/>
<name>A0A8S9I1P6_BRACR</name>
<organism evidence="1">
    <name type="scientific">Brassica cretica</name>
    <name type="common">Mustard</name>
    <dbReference type="NCBI Taxonomy" id="69181"/>
    <lineage>
        <taxon>Eukaryota</taxon>
        <taxon>Viridiplantae</taxon>
        <taxon>Streptophyta</taxon>
        <taxon>Embryophyta</taxon>
        <taxon>Tracheophyta</taxon>
        <taxon>Spermatophyta</taxon>
        <taxon>Magnoliopsida</taxon>
        <taxon>eudicotyledons</taxon>
        <taxon>Gunneridae</taxon>
        <taxon>Pentapetalae</taxon>
        <taxon>rosids</taxon>
        <taxon>malvids</taxon>
        <taxon>Brassicales</taxon>
        <taxon>Brassicaceae</taxon>
        <taxon>Brassiceae</taxon>
        <taxon>Brassica</taxon>
    </lineage>
</organism>
<gene>
    <name evidence="1" type="ORF">F2Q70_00018818</name>
</gene>
<evidence type="ECO:0000313" key="1">
    <source>
        <dbReference type="EMBL" id="KAF2562738.1"/>
    </source>
</evidence>